<dbReference type="InterPro" id="IPR040521">
    <property type="entry name" value="KDZ"/>
</dbReference>
<dbReference type="Pfam" id="PF18758">
    <property type="entry name" value="KDZ"/>
    <property type="match status" value="1"/>
</dbReference>
<evidence type="ECO:0000256" key="1">
    <source>
        <dbReference type="SAM" id="MobiDB-lite"/>
    </source>
</evidence>
<dbReference type="InParanoid" id="A0A409WED0"/>
<dbReference type="EMBL" id="NHYE01005111">
    <property type="protein sequence ID" value="PPQ76859.1"/>
    <property type="molecule type" value="Genomic_DNA"/>
</dbReference>
<feature type="region of interest" description="Disordered" evidence="1">
    <location>
        <begin position="930"/>
        <end position="963"/>
    </location>
</feature>
<feature type="compositionally biased region" description="Basic and acidic residues" evidence="1">
    <location>
        <begin position="930"/>
        <end position="941"/>
    </location>
</feature>
<comment type="caution">
    <text evidence="3">The sequence shown here is derived from an EMBL/GenBank/DDBJ whole genome shotgun (WGS) entry which is preliminary data.</text>
</comment>
<dbReference type="InterPro" id="IPR041457">
    <property type="entry name" value="CxC2_KDZ-assoc"/>
</dbReference>
<feature type="compositionally biased region" description="Polar residues" evidence="1">
    <location>
        <begin position="795"/>
        <end position="806"/>
    </location>
</feature>
<feature type="region of interest" description="Disordered" evidence="1">
    <location>
        <begin position="795"/>
        <end position="814"/>
    </location>
</feature>
<feature type="compositionally biased region" description="Basic residues" evidence="1">
    <location>
        <begin position="1"/>
        <end position="11"/>
    </location>
</feature>
<dbReference type="OrthoDB" id="2682806at2759"/>
<accession>A0A409WED0</accession>
<gene>
    <name evidence="3" type="ORF">CVT26_001497</name>
</gene>
<sequence length="1131" mass="128746">MSTGRPKKRQRLQNTSYRDAVPLDDDFDHIYTRDGRLRQVGDFKRTAPLPRTTLVVDSTWNAISSWTPQDDTNYALDPNADSYNDQLEADVMDETPPVEKQPTGKKKRSEVSVSSQSIPERSLLDALRQKRPHVVWMELHRQSYLDEMLRWEGRADASCQDKCLDCVARSTNPQGLAEYRCSDCFIPDLTCASCCVKRHRTNPFHRIEKWSNSRFVNVSLKDMGLKIQLNHMGMQCSNPIPCHSKMLVLHTNGIHEVAIQYCGCDRAIPQHLQLLRRRLYPSSQLNVKNCTTFELLRHLHHLSLATKASTYDFYRGLEKSTNNVGINVPKSRYRALLRSALQWRHLKLLKRGGRGNDPSGVQGTQNGELALKCPSCPWPGINLADDWQDAPENVKFLYMFFICMDANFRLKNQLVSNYSQDPGLGTGWAYMVPRKPYEKYVLSKASDDDISTCVGFQALAKANSKYSVGLRYTGVNSVVCGRSEMIFPQGVGNLHKGERYSNMDYIFGSVLQSILVAIVLISYDIMCQWFVNLFSRMRDWPPEIKPNHSLNFIPAIPKLHYAMHEAADHEVFSLNLIPGAGLSDCKCPERVWAPHNPLGNSTKTQAPGSRHDVLDDHFGFWNWMKYVGMGTTLLRRYKAAVAERNIQAEGHRGLTDALDPSLIKAWTKLCKTWDLDQTFPKTCKNPYHVEEMHISEAQVKKELAAEEEKRLKAGGISLNNTSAASFVGLGLEIEEFQRRLQRLAKDVTSHLATSKEGNITEQRNVLRSRIRAWEQLVPIYMPGLLQHIADCSANLRPTSETDSSGKSPEPASHHPEFIKIHLPSQIPAPNRSTVCRDGLVEIEERLRVGQCNDSLENLRQILRLKARMIQFKNKNIRGQREGTRSRAVIDCVHDRARAAAAKYRAAREAVFCLRGPGDWEKTYPILEDSDVRGYQDPDRLKPKTGRQGVWEDDQEQPTTETVSSEEFTLFNEVRSRRDGTGETRRTISWIWASQRTSQDEDENDDLLRVEWAKSRARAERAREEVMLLKEEMQRVLKFLEWKADWWRQRATMRAGLVTDLGEGVQAFALTQVDVQLALASHFKKLWDTPLQDSDNEEPTLTVDDSSDEESEADGHNVEGAAAAGDDDDDFI</sequence>
<organism evidence="3 4">
    <name type="scientific">Gymnopilus dilepis</name>
    <dbReference type="NCBI Taxonomy" id="231916"/>
    <lineage>
        <taxon>Eukaryota</taxon>
        <taxon>Fungi</taxon>
        <taxon>Dikarya</taxon>
        <taxon>Basidiomycota</taxon>
        <taxon>Agaricomycotina</taxon>
        <taxon>Agaricomycetes</taxon>
        <taxon>Agaricomycetidae</taxon>
        <taxon>Agaricales</taxon>
        <taxon>Agaricineae</taxon>
        <taxon>Hymenogastraceae</taxon>
        <taxon>Gymnopilus</taxon>
    </lineage>
</organism>
<dbReference type="AlphaFoldDB" id="A0A409WED0"/>
<dbReference type="PANTHER" id="PTHR33104">
    <property type="entry name" value="SI:DKEY-29D5.2"/>
    <property type="match status" value="1"/>
</dbReference>
<dbReference type="PANTHER" id="PTHR33104:SF2">
    <property type="entry name" value="CXC3 LIKE CYSTEINE CLUSTER DOMAIN-CONTAINING PROTEIN"/>
    <property type="match status" value="1"/>
</dbReference>
<reference evidence="3 4" key="1">
    <citation type="journal article" date="2018" name="Evol. Lett.">
        <title>Horizontal gene cluster transfer increased hallucinogenic mushroom diversity.</title>
        <authorList>
            <person name="Reynolds H.T."/>
            <person name="Vijayakumar V."/>
            <person name="Gluck-Thaler E."/>
            <person name="Korotkin H.B."/>
            <person name="Matheny P.B."/>
            <person name="Slot J.C."/>
        </authorList>
    </citation>
    <scope>NUCLEOTIDE SEQUENCE [LARGE SCALE GENOMIC DNA]</scope>
    <source>
        <strain evidence="3 4">SRW20</strain>
    </source>
</reference>
<evidence type="ECO:0000259" key="2">
    <source>
        <dbReference type="Pfam" id="PF18803"/>
    </source>
</evidence>
<feature type="domain" description="CxC2-like cysteine cluster KDZ transposase-associated" evidence="2">
    <location>
        <begin position="220"/>
        <end position="325"/>
    </location>
</feature>
<evidence type="ECO:0000313" key="3">
    <source>
        <dbReference type="EMBL" id="PPQ76859.1"/>
    </source>
</evidence>
<feature type="region of interest" description="Disordered" evidence="1">
    <location>
        <begin position="1088"/>
        <end position="1131"/>
    </location>
</feature>
<evidence type="ECO:0000313" key="4">
    <source>
        <dbReference type="Proteomes" id="UP000284706"/>
    </source>
</evidence>
<proteinExistence type="predicted"/>
<name>A0A409WED0_9AGAR</name>
<dbReference type="Proteomes" id="UP000284706">
    <property type="component" value="Unassembled WGS sequence"/>
</dbReference>
<protein>
    <recommendedName>
        <fullName evidence="2">CxC2-like cysteine cluster KDZ transposase-associated domain-containing protein</fullName>
    </recommendedName>
</protein>
<keyword evidence="4" id="KW-1185">Reference proteome</keyword>
<dbReference type="STRING" id="231916.A0A409WED0"/>
<feature type="region of interest" description="Disordered" evidence="1">
    <location>
        <begin position="93"/>
        <end position="116"/>
    </location>
</feature>
<feature type="region of interest" description="Disordered" evidence="1">
    <location>
        <begin position="1"/>
        <end position="24"/>
    </location>
</feature>
<dbReference type="Pfam" id="PF18803">
    <property type="entry name" value="CxC2"/>
    <property type="match status" value="1"/>
</dbReference>